<protein>
    <submittedName>
        <fullName evidence="2">Uncharacterized protein</fullName>
    </submittedName>
</protein>
<feature type="region of interest" description="Disordered" evidence="1">
    <location>
        <begin position="189"/>
        <end position="216"/>
    </location>
</feature>
<feature type="region of interest" description="Disordered" evidence="1">
    <location>
        <begin position="39"/>
        <end position="74"/>
    </location>
</feature>
<dbReference type="EMBL" id="JANIEX010000354">
    <property type="protein sequence ID" value="KAJ3568301.1"/>
    <property type="molecule type" value="Genomic_DNA"/>
</dbReference>
<dbReference type="AlphaFoldDB" id="A0AAD5VYA4"/>
<organism evidence="2 3">
    <name type="scientific">Leucocoprinus birnbaumii</name>
    <dbReference type="NCBI Taxonomy" id="56174"/>
    <lineage>
        <taxon>Eukaryota</taxon>
        <taxon>Fungi</taxon>
        <taxon>Dikarya</taxon>
        <taxon>Basidiomycota</taxon>
        <taxon>Agaricomycotina</taxon>
        <taxon>Agaricomycetes</taxon>
        <taxon>Agaricomycetidae</taxon>
        <taxon>Agaricales</taxon>
        <taxon>Agaricineae</taxon>
        <taxon>Agaricaceae</taxon>
        <taxon>Leucocoprinus</taxon>
    </lineage>
</organism>
<evidence type="ECO:0000313" key="3">
    <source>
        <dbReference type="Proteomes" id="UP001213000"/>
    </source>
</evidence>
<evidence type="ECO:0000256" key="1">
    <source>
        <dbReference type="SAM" id="MobiDB-lite"/>
    </source>
</evidence>
<evidence type="ECO:0000313" key="2">
    <source>
        <dbReference type="EMBL" id="KAJ3568301.1"/>
    </source>
</evidence>
<sequence length="323" mass="35830">MDGPCSTDGQTYRSPAASSSTSCSSSILQASSIISTALSSIAESPEESKASDVKRHNRRHRTKRTPSLSTSAKPSTSLIPLFKRLSHKAEYTTTTSATNQLAGAGACCNGRIACGSFATEPFDSMSVMKEMVAPEEWDEYDEYEMEIYDDGEGDFYESRGRSWSCSSREACDEGGNLLVPSITRTFSISSLRPPTNSPPHRSTTQATDSGTLQVPPRRFKRKRSYARIPRPRSSTDYREQASLANQFNPNALVDLEKTSKFYEAEVEYHAEVVHGSASWSLSSAVQRQIIWLLILQEKQRWDLSGEDLTVYCLETRVEIQSAN</sequence>
<feature type="region of interest" description="Disordered" evidence="1">
    <location>
        <begin position="1"/>
        <end position="22"/>
    </location>
</feature>
<accession>A0AAD5VYA4</accession>
<dbReference type="Proteomes" id="UP001213000">
    <property type="component" value="Unassembled WGS sequence"/>
</dbReference>
<comment type="caution">
    <text evidence="2">The sequence shown here is derived from an EMBL/GenBank/DDBJ whole genome shotgun (WGS) entry which is preliminary data.</text>
</comment>
<gene>
    <name evidence="2" type="ORF">NP233_g5803</name>
</gene>
<feature type="compositionally biased region" description="Polar residues" evidence="1">
    <location>
        <begin position="189"/>
        <end position="212"/>
    </location>
</feature>
<reference evidence="2" key="1">
    <citation type="submission" date="2022-07" db="EMBL/GenBank/DDBJ databases">
        <title>Genome Sequence of Leucocoprinus birnbaumii.</title>
        <authorList>
            <person name="Buettner E."/>
        </authorList>
    </citation>
    <scope>NUCLEOTIDE SEQUENCE</scope>
    <source>
        <strain evidence="2">VT141</strain>
    </source>
</reference>
<proteinExistence type="predicted"/>
<keyword evidence="3" id="KW-1185">Reference proteome</keyword>
<name>A0AAD5VYA4_9AGAR</name>
<feature type="compositionally biased region" description="Basic residues" evidence="1">
    <location>
        <begin position="55"/>
        <end position="64"/>
    </location>
</feature>